<evidence type="ECO:0008006" key="4">
    <source>
        <dbReference type="Google" id="ProtNLM"/>
    </source>
</evidence>
<sequence>MKPLSSALLFCALLCACDDSDPGSPDSGTQVERGPRAIPLEGDPNGLFWDATTQTLYIADDQNHRLLKYRDGEGVSVAATLPDAPANSPNLGEVVRLQDGTLVTVRFGFGNAGAVLFVRPDGTPGTVPGLPVNRRRIGLTVTKDGRLLDSYFVRNNNVNVGSVAHVTLEGTETELVGALQKPVGVLAVEDTLYIADQIAGKVYRSPLSNPSSLTTLATIAEPDLLALGPGGSLLTGTRQGSVLRISTTDGSTSALATGFQQVRGLAYDAVNRRLFAADHDDDETNGTTHFLQIIPVD</sequence>
<dbReference type="RefSeq" id="WP_141641708.1">
    <property type="nucleotide sequence ID" value="NZ_VIFM01000020.1"/>
</dbReference>
<comment type="caution">
    <text evidence="2">The sequence shown here is derived from an EMBL/GenBank/DDBJ whole genome shotgun (WGS) entry which is preliminary data.</text>
</comment>
<name>A0A540X612_9BACT</name>
<dbReference type="Gene3D" id="2.120.10.30">
    <property type="entry name" value="TolB, C-terminal domain"/>
    <property type="match status" value="1"/>
</dbReference>
<proteinExistence type="predicted"/>
<reference evidence="2 3" key="1">
    <citation type="submission" date="2019-06" db="EMBL/GenBank/DDBJ databases">
        <authorList>
            <person name="Livingstone P."/>
            <person name="Whitworth D."/>
        </authorList>
    </citation>
    <scope>NUCLEOTIDE SEQUENCE [LARGE SCALE GENOMIC DNA]</scope>
    <source>
        <strain evidence="2 3">AM401</strain>
    </source>
</reference>
<dbReference type="PROSITE" id="PS51257">
    <property type="entry name" value="PROKAR_LIPOPROTEIN"/>
    <property type="match status" value="1"/>
</dbReference>
<dbReference type="SUPFAM" id="SSF63829">
    <property type="entry name" value="Calcium-dependent phosphotriesterase"/>
    <property type="match status" value="1"/>
</dbReference>
<evidence type="ECO:0000313" key="3">
    <source>
        <dbReference type="Proteomes" id="UP000315369"/>
    </source>
</evidence>
<accession>A0A540X612</accession>
<gene>
    <name evidence="2" type="ORF">FJV41_07410</name>
</gene>
<dbReference type="InterPro" id="IPR011042">
    <property type="entry name" value="6-blade_b-propeller_TolB-like"/>
</dbReference>
<dbReference type="AlphaFoldDB" id="A0A540X612"/>
<dbReference type="Proteomes" id="UP000315369">
    <property type="component" value="Unassembled WGS sequence"/>
</dbReference>
<dbReference type="OrthoDB" id="8897756at2"/>
<dbReference type="EMBL" id="VIFM01000020">
    <property type="protein sequence ID" value="TQF16640.1"/>
    <property type="molecule type" value="Genomic_DNA"/>
</dbReference>
<protein>
    <recommendedName>
        <fullName evidence="4">Lipoprotein</fullName>
    </recommendedName>
</protein>
<evidence type="ECO:0000313" key="2">
    <source>
        <dbReference type="EMBL" id="TQF16640.1"/>
    </source>
</evidence>
<keyword evidence="3" id="KW-1185">Reference proteome</keyword>
<evidence type="ECO:0000256" key="1">
    <source>
        <dbReference type="SAM" id="MobiDB-lite"/>
    </source>
</evidence>
<feature type="region of interest" description="Disordered" evidence="1">
    <location>
        <begin position="21"/>
        <end position="43"/>
    </location>
</feature>
<organism evidence="2 3">
    <name type="scientific">Myxococcus llanfairpwllgwyngyllgogerychwyrndrobwllllantysiliogogogochensis</name>
    <dbReference type="NCBI Taxonomy" id="2590453"/>
    <lineage>
        <taxon>Bacteria</taxon>
        <taxon>Pseudomonadati</taxon>
        <taxon>Myxococcota</taxon>
        <taxon>Myxococcia</taxon>
        <taxon>Myxococcales</taxon>
        <taxon>Cystobacterineae</taxon>
        <taxon>Myxococcaceae</taxon>
        <taxon>Myxococcus</taxon>
    </lineage>
</organism>